<feature type="region of interest" description="Disordered" evidence="1">
    <location>
        <begin position="318"/>
        <end position="373"/>
    </location>
</feature>
<keyword evidence="3" id="KW-1185">Reference proteome</keyword>
<dbReference type="Proteomes" id="UP000813824">
    <property type="component" value="Unassembled WGS sequence"/>
</dbReference>
<feature type="compositionally biased region" description="Low complexity" evidence="1">
    <location>
        <begin position="335"/>
        <end position="358"/>
    </location>
</feature>
<dbReference type="AlphaFoldDB" id="A0A8K0UEJ4"/>
<dbReference type="OrthoDB" id="6359816at2759"/>
<dbReference type="EMBL" id="JAEVFJ010000059">
    <property type="protein sequence ID" value="KAH8078387.1"/>
    <property type="molecule type" value="Genomic_DNA"/>
</dbReference>
<sequence>MMFPRWHAAKTNSNRCDLSAFPDMMATNNIPPTTLQLAIAESLHHANFTDTAYYLFSTRLSSGRVGKLKPVYANSTILKAAGQHFRGQLSAGFSSHHILPEETDSYDYSADSDLEDDDVDDGQIMSLGSSEGKGQLAGDVTDINSLTSPTPQSSVMEENSKFKHCLVIPDVALKTWRALIFYISTGRVEFAPLRSEGLEKRQEFLSRHSTEHPLLPCPCSPKSMYRLADIVGLNELKAKAFDNLQSRLDSSKILNEVFSEFTSRYPDVVKAEVDHFCDSHMTATSLVRLEEKITIVVRGELPHAQPVIMDFMRRLLQKRPSSPPPCGRDPPTARPSVKVEPSSPSVNTTGWGATSAFGSTGGSFGGPARRTGR</sequence>
<reference evidence="2" key="1">
    <citation type="journal article" date="2021" name="New Phytol.">
        <title>Evolutionary innovations through gain and loss of genes in the ectomycorrhizal Boletales.</title>
        <authorList>
            <person name="Wu G."/>
            <person name="Miyauchi S."/>
            <person name="Morin E."/>
            <person name="Kuo A."/>
            <person name="Drula E."/>
            <person name="Varga T."/>
            <person name="Kohler A."/>
            <person name="Feng B."/>
            <person name="Cao Y."/>
            <person name="Lipzen A."/>
            <person name="Daum C."/>
            <person name="Hundley H."/>
            <person name="Pangilinan J."/>
            <person name="Johnson J."/>
            <person name="Barry K."/>
            <person name="LaButti K."/>
            <person name="Ng V."/>
            <person name="Ahrendt S."/>
            <person name="Min B."/>
            <person name="Choi I.G."/>
            <person name="Park H."/>
            <person name="Plett J.M."/>
            <person name="Magnuson J."/>
            <person name="Spatafora J.W."/>
            <person name="Nagy L.G."/>
            <person name="Henrissat B."/>
            <person name="Grigoriev I.V."/>
            <person name="Yang Z.L."/>
            <person name="Xu J."/>
            <person name="Martin F.M."/>
        </authorList>
    </citation>
    <scope>NUCLEOTIDE SEQUENCE</scope>
    <source>
        <strain evidence="2">KKN 215</strain>
    </source>
</reference>
<comment type="caution">
    <text evidence="2">The sequence shown here is derived from an EMBL/GenBank/DDBJ whole genome shotgun (WGS) entry which is preliminary data.</text>
</comment>
<dbReference type="Gene3D" id="3.30.710.10">
    <property type="entry name" value="Potassium Channel Kv1.1, Chain A"/>
    <property type="match status" value="1"/>
</dbReference>
<proteinExistence type="predicted"/>
<gene>
    <name evidence="2" type="ORF">BXZ70DRAFT_961562</name>
</gene>
<accession>A0A8K0UEJ4</accession>
<evidence type="ECO:0000313" key="2">
    <source>
        <dbReference type="EMBL" id="KAH8078387.1"/>
    </source>
</evidence>
<name>A0A8K0UEJ4_9AGAR</name>
<organism evidence="2 3">
    <name type="scientific">Cristinia sonorae</name>
    <dbReference type="NCBI Taxonomy" id="1940300"/>
    <lineage>
        <taxon>Eukaryota</taxon>
        <taxon>Fungi</taxon>
        <taxon>Dikarya</taxon>
        <taxon>Basidiomycota</taxon>
        <taxon>Agaricomycotina</taxon>
        <taxon>Agaricomycetes</taxon>
        <taxon>Agaricomycetidae</taxon>
        <taxon>Agaricales</taxon>
        <taxon>Pleurotineae</taxon>
        <taxon>Stephanosporaceae</taxon>
        <taxon>Cristinia</taxon>
    </lineage>
</organism>
<evidence type="ECO:0000256" key="1">
    <source>
        <dbReference type="SAM" id="MobiDB-lite"/>
    </source>
</evidence>
<evidence type="ECO:0008006" key="4">
    <source>
        <dbReference type="Google" id="ProtNLM"/>
    </source>
</evidence>
<evidence type="ECO:0000313" key="3">
    <source>
        <dbReference type="Proteomes" id="UP000813824"/>
    </source>
</evidence>
<dbReference type="InterPro" id="IPR011333">
    <property type="entry name" value="SKP1/BTB/POZ_sf"/>
</dbReference>
<protein>
    <recommendedName>
        <fullName evidence="4">BTB domain-containing protein</fullName>
    </recommendedName>
</protein>